<dbReference type="Pfam" id="PF00877">
    <property type="entry name" value="NLPC_P60"/>
    <property type="match status" value="1"/>
</dbReference>
<evidence type="ECO:0000256" key="6">
    <source>
        <dbReference type="SAM" id="SignalP"/>
    </source>
</evidence>
<dbReference type="CDD" id="cd12797">
    <property type="entry name" value="M23_peptidase"/>
    <property type="match status" value="1"/>
</dbReference>
<evidence type="ECO:0000256" key="4">
    <source>
        <dbReference type="ARBA" id="ARBA00022807"/>
    </source>
</evidence>
<evidence type="ECO:0000256" key="2">
    <source>
        <dbReference type="ARBA" id="ARBA00022670"/>
    </source>
</evidence>
<dbReference type="Gene3D" id="2.70.70.10">
    <property type="entry name" value="Glucose Permease (Domain IIA)"/>
    <property type="match status" value="1"/>
</dbReference>
<keyword evidence="4" id="KW-0788">Thiol protease</keyword>
<keyword evidence="3" id="KW-0378">Hydrolase</keyword>
<dbReference type="InterPro" id="IPR016047">
    <property type="entry name" value="M23ase_b-sheet_dom"/>
</dbReference>
<evidence type="ECO:0000256" key="1">
    <source>
        <dbReference type="ARBA" id="ARBA00007074"/>
    </source>
</evidence>
<dbReference type="PANTHER" id="PTHR21666">
    <property type="entry name" value="PEPTIDASE-RELATED"/>
    <property type="match status" value="1"/>
</dbReference>
<dbReference type="PROSITE" id="PS51935">
    <property type="entry name" value="NLPC_P60"/>
    <property type="match status" value="1"/>
</dbReference>
<dbReference type="Proteomes" id="UP001589890">
    <property type="component" value="Unassembled WGS sequence"/>
</dbReference>
<feature type="chain" id="PRO_5046287336" evidence="6">
    <location>
        <begin position="35"/>
        <end position="710"/>
    </location>
</feature>
<dbReference type="InterPro" id="IPR050570">
    <property type="entry name" value="Cell_wall_metabolism_enzyme"/>
</dbReference>
<dbReference type="Gene3D" id="3.30.1380.10">
    <property type="match status" value="1"/>
</dbReference>
<name>A0ABV6QNL8_9ACTN</name>
<dbReference type="SUPFAM" id="SSF51261">
    <property type="entry name" value="Duplicated hybrid motif"/>
    <property type="match status" value="1"/>
</dbReference>
<dbReference type="PANTHER" id="PTHR21666:SF270">
    <property type="entry name" value="MUREIN HYDROLASE ACTIVATOR ENVC"/>
    <property type="match status" value="1"/>
</dbReference>
<dbReference type="SUPFAM" id="SSF55166">
    <property type="entry name" value="Hedgehog/DD-peptidase"/>
    <property type="match status" value="1"/>
</dbReference>
<keyword evidence="5" id="KW-0175">Coiled coil</keyword>
<dbReference type="InterPro" id="IPR011055">
    <property type="entry name" value="Dup_hybrid_motif"/>
</dbReference>
<keyword evidence="2" id="KW-0645">Protease</keyword>
<feature type="signal peptide" evidence="6">
    <location>
        <begin position="1"/>
        <end position="34"/>
    </location>
</feature>
<dbReference type="Pfam" id="PF02557">
    <property type="entry name" value="VanY"/>
    <property type="match status" value="1"/>
</dbReference>
<organism evidence="8 9">
    <name type="scientific">Kribbella deserti</name>
    <dbReference type="NCBI Taxonomy" id="1926257"/>
    <lineage>
        <taxon>Bacteria</taxon>
        <taxon>Bacillati</taxon>
        <taxon>Actinomycetota</taxon>
        <taxon>Actinomycetes</taxon>
        <taxon>Propionibacteriales</taxon>
        <taxon>Kribbellaceae</taxon>
        <taxon>Kribbella</taxon>
    </lineage>
</organism>
<dbReference type="Gene3D" id="3.90.1720.10">
    <property type="entry name" value="endopeptidase domain like (from Nostoc punctiforme)"/>
    <property type="match status" value="1"/>
</dbReference>
<dbReference type="EMBL" id="JBHLTC010000018">
    <property type="protein sequence ID" value="MFC0625743.1"/>
    <property type="molecule type" value="Genomic_DNA"/>
</dbReference>
<reference evidence="8 9" key="1">
    <citation type="submission" date="2024-09" db="EMBL/GenBank/DDBJ databases">
        <authorList>
            <person name="Sun Q."/>
            <person name="Mori K."/>
        </authorList>
    </citation>
    <scope>NUCLEOTIDE SEQUENCE [LARGE SCALE GENOMIC DNA]</scope>
    <source>
        <strain evidence="8 9">CGMCC 1.15906</strain>
    </source>
</reference>
<evidence type="ECO:0000313" key="9">
    <source>
        <dbReference type="Proteomes" id="UP001589890"/>
    </source>
</evidence>
<keyword evidence="9" id="KW-1185">Reference proteome</keyword>
<dbReference type="SUPFAM" id="SSF54001">
    <property type="entry name" value="Cysteine proteinases"/>
    <property type="match status" value="1"/>
</dbReference>
<dbReference type="CDD" id="cd14814">
    <property type="entry name" value="Peptidase_M15"/>
    <property type="match status" value="1"/>
</dbReference>
<evidence type="ECO:0000313" key="8">
    <source>
        <dbReference type="EMBL" id="MFC0625743.1"/>
    </source>
</evidence>
<evidence type="ECO:0000259" key="7">
    <source>
        <dbReference type="PROSITE" id="PS51935"/>
    </source>
</evidence>
<evidence type="ECO:0000256" key="3">
    <source>
        <dbReference type="ARBA" id="ARBA00022801"/>
    </source>
</evidence>
<proteinExistence type="inferred from homology"/>
<comment type="caution">
    <text evidence="8">The sequence shown here is derived from an EMBL/GenBank/DDBJ whole genome shotgun (WGS) entry which is preliminary data.</text>
</comment>
<feature type="domain" description="NlpC/P60" evidence="7">
    <location>
        <begin position="295"/>
        <end position="417"/>
    </location>
</feature>
<gene>
    <name evidence="8" type="ORF">ACFFGN_16820</name>
</gene>
<feature type="coiled-coil region" evidence="5">
    <location>
        <begin position="43"/>
        <end position="70"/>
    </location>
</feature>
<dbReference type="InterPro" id="IPR000064">
    <property type="entry name" value="NLP_P60_dom"/>
</dbReference>
<dbReference type="RefSeq" id="WP_380048466.1">
    <property type="nucleotide sequence ID" value="NZ_JBHLTC010000018.1"/>
</dbReference>
<comment type="similarity">
    <text evidence="1">Belongs to the peptidase C40 family.</text>
</comment>
<protein>
    <submittedName>
        <fullName evidence="8">Peptidoglycan DD-metalloendopeptidase family protein</fullName>
    </submittedName>
</protein>
<dbReference type="Pfam" id="PF01551">
    <property type="entry name" value="Peptidase_M23"/>
    <property type="match status" value="1"/>
</dbReference>
<accession>A0ABV6QNL8</accession>
<dbReference type="InterPro" id="IPR009045">
    <property type="entry name" value="Zn_M74/Hedgehog-like"/>
</dbReference>
<evidence type="ECO:0000256" key="5">
    <source>
        <dbReference type="SAM" id="Coils"/>
    </source>
</evidence>
<dbReference type="InterPro" id="IPR038765">
    <property type="entry name" value="Papain-like_cys_pep_sf"/>
</dbReference>
<sequence length="710" mass="74024">MLFQTGEHLRTSRRLRVAALGVVLAAVSIPMAYADPPPPPASVTDVNRTYEQLQAEAAALQADFAMATIAYTRALTQSQRADAAADKSELAAARAKAKADEQRALLGRVTAQAYQLGLPTAFGPQPLLWSQTPFASNLPQFADRQTAIAKVGSDQAKLYHAVRALEAAANVAAADAISKRTAANQAAATAKTLDAEVRRKAASASVTMQGQLADLAGAKRMSAQLQKSRNDQAKSRWQTYLAELAAAGVTPPKAAALRDPAKLPKGLRPLKDSTGAVIRGAASVVDGGRTIRVLPAETIRAVTAAFGTVAKKYAVAGTGPGSFGCLGATRAAWKSYTALPSPIDKVYASYQKVPVTTVQPGDVIVMGNGSTGLWHIGVAIDNSEMIAADETKKSVVVTAIPESFYAALRPTLGKPVTPQVAPAATAAAEAFRCGATQTSYDVGSGKWTWPLNDGTYEIGTPFGQPGGLWVTGFHTGQDFPAALGTPVHAVAGGVVSVEHPSWAGNLVRIDHGNGLETLYAHLSSVAVSPGSTVAPGQVIGAVGSEGNSTGPHLHFEVHSGGDAVNPMPFLATGGLSNGGTSFGNGLIPLSELCVVANGHRLRCDAAQGFKALSAAYQAHFGRKLCMTDSYRSYDAQVSLYQRKPSLAALPGTSNHGWGIAVDLCGGADRFGTAQHQWLLANAGNFGWKLPRWARQGGSKPEPWHWEFTGA</sequence>
<dbReference type="InterPro" id="IPR003709">
    <property type="entry name" value="VanY-like_core_dom"/>
</dbReference>
<keyword evidence="6" id="KW-0732">Signal</keyword>